<protein>
    <submittedName>
        <fullName evidence="5">Vinorine synthase-like</fullName>
    </submittedName>
</protein>
<dbReference type="PANTHER" id="PTHR31623">
    <property type="entry name" value="F21J9.9"/>
    <property type="match status" value="1"/>
</dbReference>
<dbReference type="Proteomes" id="UP000694864">
    <property type="component" value="Chromosome 3"/>
</dbReference>
<dbReference type="PANTHER" id="PTHR31623:SF17">
    <property type="entry name" value="F21J9.9"/>
    <property type="match status" value="1"/>
</dbReference>
<reference evidence="5" key="2">
    <citation type="submission" date="2025-08" db="UniProtKB">
        <authorList>
            <consortium name="RefSeq"/>
        </authorList>
    </citation>
    <scope>IDENTIFICATION</scope>
    <source>
        <tissue evidence="5">Leaf</tissue>
    </source>
</reference>
<comment type="similarity">
    <text evidence="1">Belongs to the plant acyltransferase family.</text>
</comment>
<evidence type="ECO:0000256" key="2">
    <source>
        <dbReference type="ARBA" id="ARBA00022679"/>
    </source>
</evidence>
<gene>
    <name evidence="5" type="primary">LOC104776756</name>
</gene>
<dbReference type="RefSeq" id="XP_010499177.1">
    <property type="nucleotide sequence ID" value="XM_010500875.2"/>
</dbReference>
<dbReference type="Pfam" id="PF02458">
    <property type="entry name" value="Transferase"/>
    <property type="match status" value="1"/>
</dbReference>
<accession>A0ABM0YD40</accession>
<sequence>MSLIIPIISGFKTRMELKITVTSQELVKPSSLNLNHLPCHHLSFLDQLAPPIFMPFLFFYHNKTNLSNNERSDHIKNSLSEILNLFNPLAGRMKNSGDVVVCNDMGASFVEAKADSNMSQILENPNPNELNKLHPFEFHEVSDVLLTVQLTFFQCGGLALGIGLSHKLCDALSGLIFIKSWAALARGDTGIVTPSFDLAKMFPPCDIENLNMATGITKENIVTKRFVFLKSSVESLRERFSGNKEIRATRVEALSVFIWSRFMASTNQDDKTGKIYTLIHPVNLRRQADPFIPDNMFGNIMRFSVTVPKMTINEDDEAEPSLVEQMREEIRKIDAVYVKKLQEDSRGHLEFLNKQASGFVNGEIVSFSFTSLCKFPVYEADFGWGKPLWVASARMSYKNLVAFIDTKEGDGIEAWINLDQNDMSRFEADEELLRYVSSNPSVNV</sequence>
<dbReference type="GeneID" id="104776756"/>
<evidence type="ECO:0000256" key="1">
    <source>
        <dbReference type="ARBA" id="ARBA00009861"/>
    </source>
</evidence>
<keyword evidence="2" id="KW-0808">Transferase</keyword>
<dbReference type="Gene3D" id="3.30.559.10">
    <property type="entry name" value="Chloramphenicol acetyltransferase-like domain"/>
    <property type="match status" value="2"/>
</dbReference>
<reference evidence="4" key="1">
    <citation type="journal article" date="2014" name="Nat. Commun.">
        <title>The emerging biofuel crop Camelina sativa retains a highly undifferentiated hexaploid genome structure.</title>
        <authorList>
            <person name="Kagale S."/>
            <person name="Koh C."/>
            <person name="Nixon J."/>
            <person name="Bollina V."/>
            <person name="Clarke W.E."/>
            <person name="Tuteja R."/>
            <person name="Spillane C."/>
            <person name="Robinson S.J."/>
            <person name="Links M.G."/>
            <person name="Clarke C."/>
            <person name="Higgins E.E."/>
            <person name="Huebert T."/>
            <person name="Sharpe A.G."/>
            <person name="Parkin I.A."/>
        </authorList>
    </citation>
    <scope>NUCLEOTIDE SEQUENCE [LARGE SCALE GENOMIC DNA]</scope>
    <source>
        <strain evidence="4">cv. DH55</strain>
    </source>
</reference>
<evidence type="ECO:0000313" key="5">
    <source>
        <dbReference type="RefSeq" id="XP_010499177.1"/>
    </source>
</evidence>
<evidence type="ECO:0000313" key="4">
    <source>
        <dbReference type="Proteomes" id="UP000694864"/>
    </source>
</evidence>
<keyword evidence="4" id="KW-1185">Reference proteome</keyword>
<evidence type="ECO:0000256" key="3">
    <source>
        <dbReference type="ARBA" id="ARBA00023315"/>
    </source>
</evidence>
<organism evidence="4 5">
    <name type="scientific">Camelina sativa</name>
    <name type="common">False flax</name>
    <name type="synonym">Myagrum sativum</name>
    <dbReference type="NCBI Taxonomy" id="90675"/>
    <lineage>
        <taxon>Eukaryota</taxon>
        <taxon>Viridiplantae</taxon>
        <taxon>Streptophyta</taxon>
        <taxon>Embryophyta</taxon>
        <taxon>Tracheophyta</taxon>
        <taxon>Spermatophyta</taxon>
        <taxon>Magnoliopsida</taxon>
        <taxon>eudicotyledons</taxon>
        <taxon>Gunneridae</taxon>
        <taxon>Pentapetalae</taxon>
        <taxon>rosids</taxon>
        <taxon>malvids</taxon>
        <taxon>Brassicales</taxon>
        <taxon>Brassicaceae</taxon>
        <taxon>Camelineae</taxon>
        <taxon>Camelina</taxon>
    </lineage>
</organism>
<keyword evidence="3" id="KW-0012">Acyltransferase</keyword>
<name>A0ABM0YD40_CAMSA</name>
<proteinExistence type="inferred from homology"/>
<dbReference type="InterPro" id="IPR023213">
    <property type="entry name" value="CAT-like_dom_sf"/>
</dbReference>